<evidence type="ECO:0000313" key="11">
    <source>
        <dbReference type="EMBL" id="HJA83145.1"/>
    </source>
</evidence>
<organism evidence="11 12">
    <name type="scientific">Candidatus Bacteroides intestinavium</name>
    <dbReference type="NCBI Taxonomy" id="2838469"/>
    <lineage>
        <taxon>Bacteria</taxon>
        <taxon>Pseudomonadati</taxon>
        <taxon>Bacteroidota</taxon>
        <taxon>Bacteroidia</taxon>
        <taxon>Bacteroidales</taxon>
        <taxon>Bacteroidaceae</taxon>
        <taxon>Bacteroides</taxon>
    </lineage>
</organism>
<dbReference type="SUPFAM" id="SSF55545">
    <property type="entry name" value="beta-N-acetylhexosaminidase-like domain"/>
    <property type="match status" value="1"/>
</dbReference>
<dbReference type="GO" id="GO:0005975">
    <property type="term" value="P:carbohydrate metabolic process"/>
    <property type="evidence" value="ECO:0007669"/>
    <property type="project" value="InterPro"/>
</dbReference>
<evidence type="ECO:0000256" key="5">
    <source>
        <dbReference type="ARBA" id="ARBA00023295"/>
    </source>
</evidence>
<name>A0A9D2HQI2_9BACE</name>
<comment type="caution">
    <text evidence="11">The sequence shown here is derived from an EMBL/GenBank/DDBJ whole genome shotgun (WGS) entry which is preliminary data.</text>
</comment>
<dbReference type="Gene3D" id="2.60.120.260">
    <property type="entry name" value="Galactose-binding domain-like"/>
    <property type="match status" value="1"/>
</dbReference>
<dbReference type="PANTHER" id="PTHR22600">
    <property type="entry name" value="BETA-HEXOSAMINIDASE"/>
    <property type="match status" value="1"/>
</dbReference>
<dbReference type="Pfam" id="PF13290">
    <property type="entry name" value="CHB_HEX_C_1"/>
    <property type="match status" value="1"/>
</dbReference>
<accession>A0A9D2HQI2</accession>
<dbReference type="GO" id="GO:0004563">
    <property type="term" value="F:beta-N-acetylhexosaminidase activity"/>
    <property type="evidence" value="ECO:0007669"/>
    <property type="project" value="UniProtKB-EC"/>
</dbReference>
<evidence type="ECO:0000256" key="2">
    <source>
        <dbReference type="ARBA" id="ARBA00006285"/>
    </source>
</evidence>
<comment type="catalytic activity">
    <reaction evidence="1">
        <text>Hydrolysis of terminal non-reducing N-acetyl-D-hexosamine residues in N-acetyl-beta-D-hexosaminides.</text>
        <dbReference type="EC" id="3.2.1.52"/>
    </reaction>
</comment>
<dbReference type="SUPFAM" id="SSF51445">
    <property type="entry name" value="(Trans)glycosidases"/>
    <property type="match status" value="1"/>
</dbReference>
<dbReference type="InterPro" id="IPR017853">
    <property type="entry name" value="GH"/>
</dbReference>
<comment type="similarity">
    <text evidence="2">Belongs to the glycosyl hydrolase 20 family.</text>
</comment>
<evidence type="ECO:0000259" key="9">
    <source>
        <dbReference type="Pfam" id="PF02838"/>
    </source>
</evidence>
<protein>
    <recommendedName>
        <fullName evidence="3">beta-N-acetylhexosaminidase</fullName>
        <ecNumber evidence="3">3.2.1.52</ecNumber>
    </recommendedName>
</protein>
<dbReference type="PANTHER" id="PTHR22600:SF57">
    <property type="entry name" value="BETA-N-ACETYLHEXOSAMINIDASE"/>
    <property type="match status" value="1"/>
</dbReference>
<evidence type="ECO:0000256" key="7">
    <source>
        <dbReference type="SAM" id="SignalP"/>
    </source>
</evidence>
<dbReference type="InterPro" id="IPR029018">
    <property type="entry name" value="Hex-like_dom2"/>
</dbReference>
<evidence type="ECO:0000256" key="4">
    <source>
        <dbReference type="ARBA" id="ARBA00022801"/>
    </source>
</evidence>
<evidence type="ECO:0000256" key="3">
    <source>
        <dbReference type="ARBA" id="ARBA00012663"/>
    </source>
</evidence>
<feature type="signal peptide" evidence="7">
    <location>
        <begin position="1"/>
        <end position="25"/>
    </location>
</feature>
<keyword evidence="4" id="KW-0378">Hydrolase</keyword>
<dbReference type="InterPro" id="IPR059177">
    <property type="entry name" value="GH29D-like_dom"/>
</dbReference>
<dbReference type="InterPro" id="IPR015883">
    <property type="entry name" value="Glyco_hydro_20_cat"/>
</dbReference>
<evidence type="ECO:0000259" key="10">
    <source>
        <dbReference type="Pfam" id="PF13290"/>
    </source>
</evidence>
<reference evidence="11" key="1">
    <citation type="journal article" date="2021" name="PeerJ">
        <title>Extensive microbial diversity within the chicken gut microbiome revealed by metagenomics and culture.</title>
        <authorList>
            <person name="Gilroy R."/>
            <person name="Ravi A."/>
            <person name="Getino M."/>
            <person name="Pursley I."/>
            <person name="Horton D.L."/>
            <person name="Alikhan N.F."/>
            <person name="Baker D."/>
            <person name="Gharbi K."/>
            <person name="Hall N."/>
            <person name="Watson M."/>
            <person name="Adriaenssens E.M."/>
            <person name="Foster-Nyarko E."/>
            <person name="Jarju S."/>
            <person name="Secka A."/>
            <person name="Antonio M."/>
            <person name="Oren A."/>
            <person name="Chaudhuri R.R."/>
            <person name="La Ragione R."/>
            <person name="Hildebrand F."/>
            <person name="Pallen M.J."/>
        </authorList>
    </citation>
    <scope>NUCLEOTIDE SEQUENCE</scope>
    <source>
        <strain evidence="11">ChiHecec1B25-7008</strain>
    </source>
</reference>
<dbReference type="EMBL" id="DWZE01000054">
    <property type="protein sequence ID" value="HJA83145.1"/>
    <property type="molecule type" value="Genomic_DNA"/>
</dbReference>
<proteinExistence type="inferred from homology"/>
<evidence type="ECO:0000256" key="6">
    <source>
        <dbReference type="PIRSR" id="PIRSR625705-1"/>
    </source>
</evidence>
<reference evidence="11" key="2">
    <citation type="submission" date="2021-04" db="EMBL/GenBank/DDBJ databases">
        <authorList>
            <person name="Gilroy R."/>
        </authorList>
    </citation>
    <scope>NUCLEOTIDE SEQUENCE</scope>
    <source>
        <strain evidence="11">ChiHecec1B25-7008</strain>
    </source>
</reference>
<dbReference type="Pfam" id="PF00728">
    <property type="entry name" value="Glyco_hydro_20"/>
    <property type="match status" value="1"/>
</dbReference>
<dbReference type="GO" id="GO:0016020">
    <property type="term" value="C:membrane"/>
    <property type="evidence" value="ECO:0007669"/>
    <property type="project" value="TreeGrafter"/>
</dbReference>
<dbReference type="InterPro" id="IPR015882">
    <property type="entry name" value="HEX_bac_N"/>
</dbReference>
<dbReference type="AlphaFoldDB" id="A0A9D2HQI2"/>
<feature type="chain" id="PRO_5039643763" description="beta-N-acetylhexosaminidase" evidence="7">
    <location>
        <begin position="26"/>
        <end position="772"/>
    </location>
</feature>
<dbReference type="GO" id="GO:0030203">
    <property type="term" value="P:glycosaminoglycan metabolic process"/>
    <property type="evidence" value="ECO:0007669"/>
    <property type="project" value="TreeGrafter"/>
</dbReference>
<evidence type="ECO:0000259" key="8">
    <source>
        <dbReference type="Pfam" id="PF00728"/>
    </source>
</evidence>
<feature type="domain" description="Glycoside hydrolase family 20 catalytic" evidence="8">
    <location>
        <begin position="160"/>
        <end position="507"/>
    </location>
</feature>
<feature type="domain" description="GH29D-like beta-sandwich" evidence="10">
    <location>
        <begin position="554"/>
        <end position="609"/>
    </location>
</feature>
<dbReference type="Proteomes" id="UP000823860">
    <property type="component" value="Unassembled WGS sequence"/>
</dbReference>
<dbReference type="Gene3D" id="3.20.20.80">
    <property type="entry name" value="Glycosidases"/>
    <property type="match status" value="1"/>
</dbReference>
<keyword evidence="7" id="KW-0732">Signal</keyword>
<dbReference type="PRINTS" id="PR00738">
    <property type="entry name" value="GLHYDRLASE20"/>
</dbReference>
<dbReference type="Pfam" id="PF02838">
    <property type="entry name" value="Glyco_hydro_20b"/>
    <property type="match status" value="1"/>
</dbReference>
<dbReference type="InterPro" id="IPR025705">
    <property type="entry name" value="Beta_hexosaminidase_sua/sub"/>
</dbReference>
<sequence>MKKIVCWLVAASLALLSCTEGEGNAALGIIPMPNEMETASGHYTLSGETTVSLPAGENAQKVVRYLADVLGHTSVSLKPVPEGTEADLCLAVDSTLPDEAYRLVVDRQGINIASNASGAGWFYGVQSLLQLLPPEIYDAGQPFREALEIPAVRIEDAPRFPHRGAMMDVGRNFLPKEEVLKFIDLMASYKMNVFHFHLTDDQGWRIEIKKYPRLTEIGSHRPQTQIGHSDYYYPRRFDGKPTGGYYTQDEIREIVQYAADRFITVIPEIEMPGHASAALAAYPELSCGLGKTYVVRDYFDVFDEVYCPKEHTFRFLEDVLTEVMDLFPSHYIHIGGDECPKKAWKKCAHCQALMKREGLADEEALQSWFIHRIEQFVNSRGRDIIGWDEILQGGLAPNATVMSWRGEVGGIEAARQKHQVIMTPGVRCYFDYYQAAPEQEPMAMRGFLPLDTVYAYDPLPAALTPEEQACIIGTQANIWGEYIQTPAHFEYMAFPRLLAMAEVQWTQPARKDFQSFAQRLDKEFCRLDLRQVNACRNFYEVDAAGAWNEANRTYEVTLRTLCPGAEIRYALNDSVVTASSTRYAAPIPLTEDAVVYAAAYRDGKPLGRVTQTAFAVNKATGCTYSYSETPSLGDLCTIHSLTDGRQGVARDHHRWLTFRRDTMQLVLKLHQPCTISNVSFASLWRPWNSLWPIRAARISVSTNGEHFKPVADSLFTYDFTPTEAIRFPLSLSFPEVEAAFVRLELVGGGPCPKGYYNEGKPSEFSLDEIEIN</sequence>
<keyword evidence="5" id="KW-0326">Glycosidase</keyword>
<evidence type="ECO:0000313" key="12">
    <source>
        <dbReference type="Proteomes" id="UP000823860"/>
    </source>
</evidence>
<dbReference type="PROSITE" id="PS51257">
    <property type="entry name" value="PROKAR_LIPOPROTEIN"/>
    <property type="match status" value="1"/>
</dbReference>
<feature type="active site" description="Proton donor" evidence="6">
    <location>
        <position position="338"/>
    </location>
</feature>
<feature type="domain" description="Beta-hexosaminidase bacterial type N-terminal" evidence="9">
    <location>
        <begin position="28"/>
        <end position="157"/>
    </location>
</feature>
<dbReference type="Gene3D" id="3.30.379.10">
    <property type="entry name" value="Chitobiase/beta-hexosaminidase domain 2-like"/>
    <property type="match status" value="1"/>
</dbReference>
<evidence type="ECO:0000256" key="1">
    <source>
        <dbReference type="ARBA" id="ARBA00001231"/>
    </source>
</evidence>
<dbReference type="EC" id="3.2.1.52" evidence="3"/>
<dbReference type="CDD" id="cd06563">
    <property type="entry name" value="GH20_chitobiase-like"/>
    <property type="match status" value="1"/>
</dbReference>
<gene>
    <name evidence="11" type="ORF">H9785_04155</name>
</gene>